<evidence type="ECO:0000256" key="4">
    <source>
        <dbReference type="ARBA" id="ARBA00011245"/>
    </source>
</evidence>
<evidence type="ECO:0000256" key="14">
    <source>
        <dbReference type="ARBA" id="ARBA00041261"/>
    </source>
</evidence>
<evidence type="ECO:0000313" key="20">
    <source>
        <dbReference type="Proteomes" id="UP001213681"/>
    </source>
</evidence>
<dbReference type="GO" id="GO:0009251">
    <property type="term" value="P:glucan catabolic process"/>
    <property type="evidence" value="ECO:0007669"/>
    <property type="project" value="TreeGrafter"/>
</dbReference>
<comment type="caution">
    <text evidence="19">The sequence shown here is derived from an EMBL/GenBank/DDBJ whole genome shotgun (WGS) entry which is preliminary data.</text>
</comment>
<evidence type="ECO:0000256" key="12">
    <source>
        <dbReference type="ARBA" id="ARBA00037254"/>
    </source>
</evidence>
<feature type="domain" description="Glycoside hydrolase family 5" evidence="18">
    <location>
        <begin position="91"/>
        <end position="356"/>
    </location>
</feature>
<comment type="subcellular location">
    <subcellularLocation>
        <location evidence="2">Secreted</location>
    </subcellularLocation>
</comment>
<evidence type="ECO:0000256" key="15">
    <source>
        <dbReference type="ARBA" id="ARBA00041265"/>
    </source>
</evidence>
<keyword evidence="8" id="KW-0464">Manganese</keyword>
<keyword evidence="6 17" id="KW-0732">Signal</keyword>
<evidence type="ECO:0000256" key="7">
    <source>
        <dbReference type="ARBA" id="ARBA00022801"/>
    </source>
</evidence>
<evidence type="ECO:0000256" key="10">
    <source>
        <dbReference type="ARBA" id="ARBA00023316"/>
    </source>
</evidence>
<keyword evidence="20" id="KW-1185">Reference proteome</keyword>
<keyword evidence="5" id="KW-0964">Secreted</keyword>
<evidence type="ECO:0000256" key="3">
    <source>
        <dbReference type="ARBA" id="ARBA00005641"/>
    </source>
</evidence>
<dbReference type="EMBL" id="JAPVEA010000005">
    <property type="protein sequence ID" value="KAJ5453993.1"/>
    <property type="molecule type" value="Genomic_DNA"/>
</dbReference>
<keyword evidence="10" id="KW-0961">Cell wall biogenesis/degradation</keyword>
<proteinExistence type="inferred from homology"/>
<dbReference type="EC" id="3.2.1.58" evidence="13"/>
<evidence type="ECO:0000256" key="5">
    <source>
        <dbReference type="ARBA" id="ARBA00022525"/>
    </source>
</evidence>
<dbReference type="Pfam" id="PF00150">
    <property type="entry name" value="Cellulase"/>
    <property type="match status" value="1"/>
</dbReference>
<evidence type="ECO:0000256" key="17">
    <source>
        <dbReference type="SAM" id="SignalP"/>
    </source>
</evidence>
<gene>
    <name evidence="19" type="ORF">N7458_004949</name>
</gene>
<comment type="catalytic activity">
    <reaction evidence="11">
        <text>Successive hydrolysis of beta-D-glucose units from the non-reducing ends of (1-&gt;3)-beta-D-glucans, releasing alpha-glucose.</text>
        <dbReference type="EC" id="3.2.1.58"/>
    </reaction>
</comment>
<evidence type="ECO:0000256" key="8">
    <source>
        <dbReference type="ARBA" id="ARBA00023211"/>
    </source>
</evidence>
<evidence type="ECO:0000256" key="6">
    <source>
        <dbReference type="ARBA" id="ARBA00022729"/>
    </source>
</evidence>
<feature type="signal peptide" evidence="17">
    <location>
        <begin position="1"/>
        <end position="19"/>
    </location>
</feature>
<reference evidence="19" key="1">
    <citation type="submission" date="2022-12" db="EMBL/GenBank/DDBJ databases">
        <authorList>
            <person name="Petersen C."/>
        </authorList>
    </citation>
    <scope>NUCLEOTIDE SEQUENCE</scope>
    <source>
        <strain evidence="19">IBT 16125</strain>
    </source>
</reference>
<dbReference type="PANTHER" id="PTHR31297:SF1">
    <property type="entry name" value="GLUCAN 1,3-BETA-GLUCOSIDASE I_II-RELATED"/>
    <property type="match status" value="1"/>
</dbReference>
<dbReference type="SUPFAM" id="SSF51445">
    <property type="entry name" value="(Trans)glycosidases"/>
    <property type="match status" value="1"/>
</dbReference>
<keyword evidence="7 16" id="KW-0378">Hydrolase</keyword>
<evidence type="ECO:0000256" key="9">
    <source>
        <dbReference type="ARBA" id="ARBA00023295"/>
    </source>
</evidence>
<accession>A0AAD6C7A3</accession>
<evidence type="ECO:0000256" key="1">
    <source>
        <dbReference type="ARBA" id="ARBA00001936"/>
    </source>
</evidence>
<dbReference type="GO" id="GO:0004338">
    <property type="term" value="F:glucan exo-1,3-beta-glucosidase activity"/>
    <property type="evidence" value="ECO:0007669"/>
    <property type="project" value="UniProtKB-EC"/>
</dbReference>
<dbReference type="InterPro" id="IPR050386">
    <property type="entry name" value="Glycosyl_hydrolase_5"/>
</dbReference>
<comment type="similarity">
    <text evidence="3 16">Belongs to the glycosyl hydrolase 5 (cellulase A) family.</text>
</comment>
<dbReference type="AlphaFoldDB" id="A0AAD6C7A3"/>
<dbReference type="Proteomes" id="UP001213681">
    <property type="component" value="Unassembled WGS sequence"/>
</dbReference>
<organism evidence="19 20">
    <name type="scientific">Penicillium daleae</name>
    <dbReference type="NCBI Taxonomy" id="63821"/>
    <lineage>
        <taxon>Eukaryota</taxon>
        <taxon>Fungi</taxon>
        <taxon>Dikarya</taxon>
        <taxon>Ascomycota</taxon>
        <taxon>Pezizomycotina</taxon>
        <taxon>Eurotiomycetes</taxon>
        <taxon>Eurotiomycetidae</taxon>
        <taxon>Eurotiales</taxon>
        <taxon>Aspergillaceae</taxon>
        <taxon>Penicillium</taxon>
    </lineage>
</organism>
<comment type="function">
    <text evidence="12">Beta-glucanases participate in the metabolism of beta-glucan, the main structural component of the cell wall. It could also function biosynthetically as a transglycosylase.</text>
</comment>
<comment type="subunit">
    <text evidence="4">Monomer.</text>
</comment>
<dbReference type="RefSeq" id="XP_056766949.1">
    <property type="nucleotide sequence ID" value="XM_056908331.1"/>
</dbReference>
<dbReference type="Gene3D" id="3.20.20.80">
    <property type="entry name" value="Glycosidases"/>
    <property type="match status" value="1"/>
</dbReference>
<feature type="chain" id="PRO_5042292775" description="glucan 1,3-beta-glucosidase" evidence="17">
    <location>
        <begin position="20"/>
        <end position="433"/>
    </location>
</feature>
<comment type="cofactor">
    <cofactor evidence="1">
        <name>Mn(2+)</name>
        <dbReference type="ChEBI" id="CHEBI:29035"/>
    </cofactor>
</comment>
<dbReference type="InterPro" id="IPR001547">
    <property type="entry name" value="Glyco_hydro_5"/>
</dbReference>
<dbReference type="GO" id="GO:0005576">
    <property type="term" value="C:extracellular region"/>
    <property type="evidence" value="ECO:0007669"/>
    <property type="project" value="UniProtKB-SubCell"/>
</dbReference>
<reference evidence="19" key="2">
    <citation type="journal article" date="2023" name="IMA Fungus">
        <title>Comparative genomic study of the Penicillium genus elucidates a diverse pangenome and 15 lateral gene transfer events.</title>
        <authorList>
            <person name="Petersen C."/>
            <person name="Sorensen T."/>
            <person name="Nielsen M.R."/>
            <person name="Sondergaard T.E."/>
            <person name="Sorensen J.L."/>
            <person name="Fitzpatrick D.A."/>
            <person name="Frisvad J.C."/>
            <person name="Nielsen K.L."/>
        </authorList>
    </citation>
    <scope>NUCLEOTIDE SEQUENCE</scope>
    <source>
        <strain evidence="19">IBT 16125</strain>
    </source>
</reference>
<evidence type="ECO:0000256" key="16">
    <source>
        <dbReference type="RuleBase" id="RU361153"/>
    </source>
</evidence>
<evidence type="ECO:0000259" key="18">
    <source>
        <dbReference type="Pfam" id="PF00150"/>
    </source>
</evidence>
<evidence type="ECO:0000256" key="13">
    <source>
        <dbReference type="ARBA" id="ARBA00038929"/>
    </source>
</evidence>
<dbReference type="GeneID" id="81598574"/>
<name>A0AAD6C7A3_9EURO</name>
<dbReference type="GO" id="GO:0009986">
    <property type="term" value="C:cell surface"/>
    <property type="evidence" value="ECO:0007669"/>
    <property type="project" value="TreeGrafter"/>
</dbReference>
<sequence>MRWRSAFFISCIGIEGALSAPGRLSQNTKYVDWKTFKAYGVNLGGWLVQESTIDTVWWDTYSGGAADEWGLYENLGSQCGSVLEMRYATWITTSDVDDADRAGVTLLRIPTTYAAWIKYPGSQLYSGNQKAYLKQIATYAIEKYDMHIILDIHGLPGGINGLTIGEADGHWNWFYNETNFDYSIQVVDAAISFIQESGYPESFTFEPMNEPADNEDLSTFGTPAALSDSGVAWVLKYIHAVLDHVGRVNKKIPVMFQGSFRGESYWSANFSSNANLVFDVHNYYFAGRTTTSANVPSYICSDAKATPGDGKFPTFVGEWSIQTVYNNTFALRERNLNVGLAAFHKYSHGGSYWTWKFSENATVDGQGTQADYWNYKYFVDNVYIHPESTWSIAERMYSTTTLAADCGHQKPFIAYLTTLLTVLTLRQIRLYAS</sequence>
<protein>
    <recommendedName>
        <fullName evidence="13">glucan 1,3-beta-glucosidase</fullName>
        <ecNumber evidence="13">3.2.1.58</ecNumber>
    </recommendedName>
    <alternativeName>
        <fullName evidence="15">Exo-1,3-beta-glucanase 1</fullName>
    </alternativeName>
    <alternativeName>
        <fullName evidence="14">Exo-1,3-beta-glucanase A</fullName>
    </alternativeName>
</protein>
<dbReference type="PANTHER" id="PTHR31297">
    <property type="entry name" value="GLUCAN ENDO-1,6-BETA-GLUCOSIDASE B"/>
    <property type="match status" value="1"/>
</dbReference>
<evidence type="ECO:0000256" key="2">
    <source>
        <dbReference type="ARBA" id="ARBA00004613"/>
    </source>
</evidence>
<evidence type="ECO:0000256" key="11">
    <source>
        <dbReference type="ARBA" id="ARBA00036824"/>
    </source>
</evidence>
<dbReference type="InterPro" id="IPR017853">
    <property type="entry name" value="GH"/>
</dbReference>
<evidence type="ECO:0000313" key="19">
    <source>
        <dbReference type="EMBL" id="KAJ5453993.1"/>
    </source>
</evidence>
<dbReference type="GO" id="GO:0071555">
    <property type="term" value="P:cell wall organization"/>
    <property type="evidence" value="ECO:0007669"/>
    <property type="project" value="UniProtKB-KW"/>
</dbReference>
<keyword evidence="9 16" id="KW-0326">Glycosidase</keyword>